<dbReference type="CDD" id="cd03766">
    <property type="entry name" value="Gn_AT_II_novel"/>
    <property type="match status" value="1"/>
</dbReference>
<dbReference type="KEGG" id="cal:CAALFM_C208530CA"/>
<dbReference type="eggNOG" id="KOG0573">
    <property type="taxonomic scope" value="Eukaryota"/>
</dbReference>
<dbReference type="Pfam" id="PF13537">
    <property type="entry name" value="GATase_7"/>
    <property type="match status" value="1"/>
</dbReference>
<evidence type="ECO:0000259" key="6">
    <source>
        <dbReference type="Pfam" id="PF00733"/>
    </source>
</evidence>
<dbReference type="STRING" id="237561.A0A1D8PIA3"/>
<evidence type="ECO:0000259" key="7">
    <source>
        <dbReference type="Pfam" id="PF13537"/>
    </source>
</evidence>
<evidence type="ECO:0000256" key="2">
    <source>
        <dbReference type="ARBA" id="ARBA00022888"/>
    </source>
</evidence>
<evidence type="ECO:0000313" key="8">
    <source>
        <dbReference type="CGD" id="CAL0000180997"/>
    </source>
</evidence>
<dbReference type="CGD" id="CAL0000180997">
    <property type="gene designation" value="orf19.11109"/>
</dbReference>
<dbReference type="EMBL" id="CP017624">
    <property type="protein sequence ID" value="AOW27841.1"/>
    <property type="molecule type" value="Genomic_DNA"/>
</dbReference>
<accession>A0A1D8PIA3</accession>
<dbReference type="InterPro" id="IPR014729">
    <property type="entry name" value="Rossmann-like_a/b/a_fold"/>
</dbReference>
<reference evidence="9 10" key="3">
    <citation type="journal article" date="2013" name="Genome Biol.">
        <title>Assembly of a phased diploid Candida albicans genome facilitates allele-specific measurements and provides a simple model for repeat and indel structure.</title>
        <authorList>
            <person name="Muzzey D."/>
            <person name="Schwartz K."/>
            <person name="Weissman J.S."/>
            <person name="Sherlock G."/>
        </authorList>
    </citation>
    <scope>NUCLEOTIDE SEQUENCE [LARGE SCALE GENOMIC DNA]</scope>
    <source>
        <strain evidence="10">SC5314 / ATCC MYA-2876</strain>
    </source>
</reference>
<keyword evidence="3" id="KW-0315">Glutamine amidotransferase</keyword>
<dbReference type="SUPFAM" id="SSF56235">
    <property type="entry name" value="N-terminal nucleophile aminohydrolases (Ntn hydrolases)"/>
    <property type="match status" value="1"/>
</dbReference>
<dbReference type="GO" id="GO:0006529">
    <property type="term" value="P:asparagine biosynthetic process"/>
    <property type="evidence" value="ECO:0007669"/>
    <property type="project" value="UniProtKB-KW"/>
</dbReference>
<feature type="domain" description="Glutamine amidotransferase type-2" evidence="7">
    <location>
        <begin position="190"/>
        <end position="279"/>
    </location>
</feature>
<evidence type="ECO:0000256" key="1">
    <source>
        <dbReference type="ARBA" id="ARBA00022605"/>
    </source>
</evidence>
<dbReference type="InterPro" id="IPR001962">
    <property type="entry name" value="Asn_synthase"/>
</dbReference>
<dbReference type="GeneID" id="3643921"/>
<dbReference type="InParanoid" id="A0A1D8PIA3"/>
<dbReference type="PANTHER" id="PTHR45937">
    <property type="entry name" value="ASPARAGINE SYNTHETASE DOMAIN-CONTAINING PROTEIN 1"/>
    <property type="match status" value="1"/>
</dbReference>
<dbReference type="GO" id="GO:0004066">
    <property type="term" value="F:asparagine synthase (glutamine-hydrolyzing) activity"/>
    <property type="evidence" value="ECO:0007669"/>
    <property type="project" value="InterPro"/>
</dbReference>
<evidence type="ECO:0000313" key="9">
    <source>
        <dbReference type="EMBL" id="AOW27841.1"/>
    </source>
</evidence>
<gene>
    <name evidence="9" type="ordered locus">CAALFM_C208530CA</name>
    <name evidence="8" type="ordered locus">orf19.11109</name>
</gene>
<dbReference type="RefSeq" id="XP_714468.2">
    <property type="nucleotide sequence ID" value="XM_709375.2"/>
</dbReference>
<dbReference type="Gene3D" id="3.40.50.620">
    <property type="entry name" value="HUPs"/>
    <property type="match status" value="1"/>
</dbReference>
<sequence length="704" mass="81616">MCGILLKVSNKPLDIPSCIPQPLRQTDNDQKTNSNQHQQQHQQWETLDKAIIESFLNKGSELKPLTNQQIYKLNNLSHLRELNNQLSKLKNNVKRLSSDLEYQRQEQIKQLQTEIDLISKDYDDDDNDGLEIDRQKGEGEDDLDQLIYNISNRGPDYLNFSQFNTTTNNGDEFHFQTFSAILSLRQPFTRQPIFKDQFVLQFNGELYNQECLQINDTQFIIDKLHEHLQVNDNRNNAILSTLKSLNGEFAIILIDLLENKIYFGRDSIGKRSLCYKLSGGVKNKQLIISSVSNKGFIDCENIIYEYNLGYNTLAKHKLHELPSHANIESGAIKDEEQLVKNLYDELKKSIWKRQDSIHPLIEDNNQESKLAVLFSGGLDCTIIANIICQLFMEQNTTTKTPIDLLTVGFDNPRTNQKSNESPDRKLAIKSWFHLNKQFPLLNLQLIEINVDYKSWLLHKSRVKKLMYPYNTEMDLSIAIAFYFASSCLKSITSKTILRDKQIDWDTFIQSPNKYITKIENYESKAKVLFSGLGADELFAGYSRHEAIFNKKENITNDNTNLLYEELQESLNYDISIIHQRNLSRDDRVISCWGKELRYPYLDENFIDWVIQNIPPQLKFKYKYEYSTTTTTTTPPTTTTPTVSTKKSNKNKLTFIPTRKYILRQLANYLQMSYVSIELKRAIQFGAKSAKLEIGQNKTKGTDSL</sequence>
<keyword evidence="10" id="KW-1185">Reference proteome</keyword>
<reference evidence="9 10" key="1">
    <citation type="journal article" date="2004" name="Proc. Natl. Acad. Sci. U.S.A.">
        <title>The diploid genome sequence of Candida albicans.</title>
        <authorList>
            <person name="Jones T."/>
            <person name="Federspiel N.A."/>
            <person name="Chibana H."/>
            <person name="Dungan J."/>
            <person name="Kalman S."/>
            <person name="Magee B.B."/>
            <person name="Newport G."/>
            <person name="Thorstenson Y.R."/>
            <person name="Agabian N."/>
            <person name="Magee P.T."/>
            <person name="Davis R.W."/>
            <person name="Scherer S."/>
        </authorList>
    </citation>
    <scope>NUCLEOTIDE SEQUENCE [LARGE SCALE GENOMIC DNA]</scope>
    <source>
        <strain evidence="10">SC5314 / ATCC MYA-2876</strain>
    </source>
</reference>
<dbReference type="InterPro" id="IPR029055">
    <property type="entry name" value="Ntn_hydrolases_N"/>
</dbReference>
<dbReference type="FunCoup" id="A0A1D8PIA3">
    <property type="interactions" value="755"/>
</dbReference>
<keyword evidence="2" id="KW-0061">Asparagine biosynthesis</keyword>
<name>A0A1D8PIA3_CANAL</name>
<dbReference type="InterPro" id="IPR051857">
    <property type="entry name" value="Asn_synthetase_domain"/>
</dbReference>
<dbReference type="Gene3D" id="3.60.20.10">
    <property type="entry name" value="Glutamine Phosphoribosylpyrophosphate, subunit 1, domain 1"/>
    <property type="match status" value="1"/>
</dbReference>
<feature type="coiled-coil region" evidence="4">
    <location>
        <begin position="79"/>
        <end position="106"/>
    </location>
</feature>
<dbReference type="PANTHER" id="PTHR45937:SF1">
    <property type="entry name" value="ASPARAGINE SYNTHETASE DOMAIN-CONTAINING PROTEIN 1"/>
    <property type="match status" value="1"/>
</dbReference>
<dbReference type="SMR" id="A0A1D8PIA3"/>
<dbReference type="Proteomes" id="UP000000559">
    <property type="component" value="Chromosome 2"/>
</dbReference>
<feature type="domain" description="Asparagine synthetase" evidence="6">
    <location>
        <begin position="523"/>
        <end position="550"/>
    </location>
</feature>
<protein>
    <submittedName>
        <fullName evidence="9">Asparagine synthase</fullName>
    </submittedName>
</protein>
<keyword evidence="1" id="KW-0028">Amino-acid biosynthesis</keyword>
<dbReference type="VEuPathDB" id="FungiDB:C2_08530C_A"/>
<dbReference type="InterPro" id="IPR017932">
    <property type="entry name" value="GATase_2_dom"/>
</dbReference>
<evidence type="ECO:0000313" key="10">
    <source>
        <dbReference type="Proteomes" id="UP000000559"/>
    </source>
</evidence>
<dbReference type="SUPFAM" id="SSF52402">
    <property type="entry name" value="Adenine nucleotide alpha hydrolases-like"/>
    <property type="match status" value="1"/>
</dbReference>
<evidence type="ECO:0000256" key="5">
    <source>
        <dbReference type="SAM" id="MobiDB-lite"/>
    </source>
</evidence>
<feature type="region of interest" description="Disordered" evidence="5">
    <location>
        <begin position="20"/>
        <end position="41"/>
    </location>
</feature>
<feature type="domain" description="Asparagine synthetase" evidence="6">
    <location>
        <begin position="563"/>
        <end position="621"/>
    </location>
</feature>
<dbReference type="Pfam" id="PF00733">
    <property type="entry name" value="Asn_synthase"/>
    <property type="match status" value="2"/>
</dbReference>
<dbReference type="OrthoDB" id="10252281at2759"/>
<dbReference type="CDD" id="cd01991">
    <property type="entry name" value="Asn_synthase_B_C"/>
    <property type="match status" value="1"/>
</dbReference>
<reference evidence="9 10" key="2">
    <citation type="journal article" date="2007" name="Genome Biol.">
        <title>Assembly of the Candida albicans genome into sixteen supercontigs aligned on the eight chromosomes.</title>
        <authorList>
            <person name="van het Hoog M."/>
            <person name="Rast T.J."/>
            <person name="Martchenko M."/>
            <person name="Grindle S."/>
            <person name="Dignard D."/>
            <person name="Hogues H."/>
            <person name="Cuomo C."/>
            <person name="Berriman M."/>
            <person name="Scherer S."/>
            <person name="Magee B.B."/>
            <person name="Whiteway M."/>
            <person name="Chibana H."/>
            <person name="Nantel A."/>
            <person name="Magee P.T."/>
        </authorList>
    </citation>
    <scope>GENOME REANNOTATION</scope>
    <source>
        <strain evidence="10">SC5314 / ATCC MYA-2876</strain>
    </source>
</reference>
<dbReference type="AlphaFoldDB" id="A0A1D8PIA3"/>
<keyword evidence="4" id="KW-0175">Coiled coil</keyword>
<proteinExistence type="predicted"/>
<organism evidence="9 10">
    <name type="scientific">Candida albicans (strain SC5314 / ATCC MYA-2876)</name>
    <name type="common">Yeast</name>
    <dbReference type="NCBI Taxonomy" id="237561"/>
    <lineage>
        <taxon>Eukaryota</taxon>
        <taxon>Fungi</taxon>
        <taxon>Dikarya</taxon>
        <taxon>Ascomycota</taxon>
        <taxon>Saccharomycotina</taxon>
        <taxon>Pichiomycetes</taxon>
        <taxon>Debaryomycetaceae</taxon>
        <taxon>Candida/Lodderomyces clade</taxon>
        <taxon>Candida</taxon>
    </lineage>
</organism>
<evidence type="ECO:0000256" key="3">
    <source>
        <dbReference type="ARBA" id="ARBA00022962"/>
    </source>
</evidence>
<evidence type="ECO:0000256" key="4">
    <source>
        <dbReference type="SAM" id="Coils"/>
    </source>
</evidence>